<dbReference type="EMBL" id="AP022565">
    <property type="protein sequence ID" value="BBX29319.1"/>
    <property type="molecule type" value="Genomic_DNA"/>
</dbReference>
<evidence type="ECO:0000313" key="3">
    <source>
        <dbReference type="Proteomes" id="UP000466906"/>
    </source>
</evidence>
<dbReference type="RefSeq" id="WP_163667622.1">
    <property type="nucleotide sequence ID" value="NZ_AP022565.1"/>
</dbReference>
<gene>
    <name evidence="2" type="ORF">MALV_44440</name>
</gene>
<name>A0A6N4UY01_9MYCO</name>
<evidence type="ECO:0000256" key="1">
    <source>
        <dbReference type="SAM" id="MobiDB-lite"/>
    </source>
</evidence>
<proteinExistence type="predicted"/>
<feature type="region of interest" description="Disordered" evidence="1">
    <location>
        <begin position="1"/>
        <end position="46"/>
    </location>
</feature>
<evidence type="ECO:0000313" key="2">
    <source>
        <dbReference type="EMBL" id="BBX29319.1"/>
    </source>
</evidence>
<organism evidence="2 3">
    <name type="scientific">Mycolicibacterium alvei</name>
    <dbReference type="NCBI Taxonomy" id="67081"/>
    <lineage>
        <taxon>Bacteria</taxon>
        <taxon>Bacillati</taxon>
        <taxon>Actinomycetota</taxon>
        <taxon>Actinomycetes</taxon>
        <taxon>Mycobacteriales</taxon>
        <taxon>Mycobacteriaceae</taxon>
        <taxon>Mycolicibacterium</taxon>
    </lineage>
</organism>
<accession>A0A6N4UY01</accession>
<keyword evidence="3" id="KW-1185">Reference proteome</keyword>
<dbReference type="AlphaFoldDB" id="A0A6N4UY01"/>
<dbReference type="Proteomes" id="UP000466906">
    <property type="component" value="Chromosome"/>
</dbReference>
<reference evidence="2 3" key="1">
    <citation type="journal article" date="2019" name="Emerg. Microbes Infect.">
        <title>Comprehensive subspecies identification of 175 nontuberculous mycobacteria species based on 7547 genomic profiles.</title>
        <authorList>
            <person name="Matsumoto Y."/>
            <person name="Kinjo T."/>
            <person name="Motooka D."/>
            <person name="Nabeya D."/>
            <person name="Jung N."/>
            <person name="Uechi K."/>
            <person name="Horii T."/>
            <person name="Iida T."/>
            <person name="Fujita J."/>
            <person name="Nakamura S."/>
        </authorList>
    </citation>
    <scope>NUCLEOTIDE SEQUENCE [LARGE SCALE GENOMIC DNA]</scope>
    <source>
        <strain evidence="2 3">JCM 12272</strain>
    </source>
</reference>
<protein>
    <submittedName>
        <fullName evidence="2">Uncharacterized protein</fullName>
    </submittedName>
</protein>
<sequence length="168" mass="17741">MTSRTDNAKPAALAFFDTEPVNLDPPAPGLPSGADPENSDDWQTATPTEPAYRCVWTPGAAGTDTDVRGVVVQWGDGTIATEGDDAPLVYINASCYQPDEAREIAEAIHKVADQVDQWAGRGSADAAMIAAHRAVRTAYTLLRTAPGNAGDYLRAALDSLIDATEAIR</sequence>
<dbReference type="KEGG" id="malv:MALV_44440"/>